<name>A0A5D0RLY1_9RHOB</name>
<keyword evidence="2" id="KW-1185">Reference proteome</keyword>
<sequence length="597" mass="64749">MRAGADYHVLQEGLTPMPGRPEVLYLASGGFDLAAGGVLSTDSYFNSFYLGPWREHARVGRLGVLIEAEGQAGVRVIGIAAAGARHVLGEGAAGGVFWLDALGTADLTERADICRLVVEVEAATACRIARLAYVTDIAPANDIRLSIGICTFRREAYLAGTMAALAKARAETPEICAVRVVNQGPSFTDPALATQIEAVGAEVIEQANLGGCGGFARTMFEAAMADDLATHHLLMDDDIVIDARVIARAIRFAAYARHPLSIGGQMLDIFDPVRVYEVAGVMDAGWRGMSIGKDVDLSKTEGLALFDAPGTIHYNGWWWCMVPAATIRGIGLPAPYFIRGDDVEYGCRATAHGVPTVPLPGVAVWHESFGFKLSDWLTYYDVRNRLVNAALYPQFAAPLDALYLLGVFFNYMLLHRYAAAPVIAMAVRDYLAGPEALAATDSETRHHRLMAAIARLPAPEVVEDIDPATYQPAASSVSFLKYDIGDTVRGFAATYARISLTPVRARPILFRIGPNHPALVGGRGYAMPLDIGHSRYAVFRPSRLRLWGNTLRVGWTMLGYLVRRRGAVRRWRTGFAALTDAGAWQKQFAIPRGRDLD</sequence>
<comment type="caution">
    <text evidence="1">The sequence shown here is derived from an EMBL/GenBank/DDBJ whole genome shotgun (WGS) entry which is preliminary data.</text>
</comment>
<dbReference type="SUPFAM" id="SSF53448">
    <property type="entry name" value="Nucleotide-diphospho-sugar transferases"/>
    <property type="match status" value="1"/>
</dbReference>
<gene>
    <name evidence="1" type="ORF">FVF75_08575</name>
</gene>
<dbReference type="Pfam" id="PF13641">
    <property type="entry name" value="Glyco_tranf_2_3"/>
    <property type="match status" value="1"/>
</dbReference>
<evidence type="ECO:0000313" key="2">
    <source>
        <dbReference type="Proteomes" id="UP000322080"/>
    </source>
</evidence>
<dbReference type="RefSeq" id="WP_148377560.1">
    <property type="nucleotide sequence ID" value="NZ_VSIY01000005.1"/>
</dbReference>
<proteinExistence type="predicted"/>
<keyword evidence="1" id="KW-0808">Transferase</keyword>
<protein>
    <submittedName>
        <fullName evidence="1">Glycosyltransferase family 2 protein</fullName>
    </submittedName>
</protein>
<dbReference type="EMBL" id="VSIY01000005">
    <property type="protein sequence ID" value="TYB81751.1"/>
    <property type="molecule type" value="Genomic_DNA"/>
</dbReference>
<organism evidence="1 2">
    <name type="scientific">Maritimibacter fusiformis</name>
    <dbReference type="NCBI Taxonomy" id="2603819"/>
    <lineage>
        <taxon>Bacteria</taxon>
        <taxon>Pseudomonadati</taxon>
        <taxon>Pseudomonadota</taxon>
        <taxon>Alphaproteobacteria</taxon>
        <taxon>Rhodobacterales</taxon>
        <taxon>Roseobacteraceae</taxon>
        <taxon>Maritimibacter</taxon>
    </lineage>
</organism>
<accession>A0A5D0RLY1</accession>
<dbReference type="GO" id="GO:0016740">
    <property type="term" value="F:transferase activity"/>
    <property type="evidence" value="ECO:0007669"/>
    <property type="project" value="UniProtKB-KW"/>
</dbReference>
<evidence type="ECO:0000313" key="1">
    <source>
        <dbReference type="EMBL" id="TYB81751.1"/>
    </source>
</evidence>
<dbReference type="Proteomes" id="UP000322080">
    <property type="component" value="Unassembled WGS sequence"/>
</dbReference>
<dbReference type="Gene3D" id="3.90.550.60">
    <property type="match status" value="1"/>
</dbReference>
<dbReference type="AlphaFoldDB" id="A0A5D0RLY1"/>
<dbReference type="InterPro" id="IPR029044">
    <property type="entry name" value="Nucleotide-diphossugar_trans"/>
</dbReference>
<reference evidence="1 2" key="1">
    <citation type="submission" date="2019-08" db="EMBL/GenBank/DDBJ databases">
        <title>Identification of a novel species of the genus Boseongicola.</title>
        <authorList>
            <person name="Zhang X.-Q."/>
        </authorList>
    </citation>
    <scope>NUCLEOTIDE SEQUENCE [LARGE SCALE GENOMIC DNA]</scope>
    <source>
        <strain evidence="1 2">HY14</strain>
    </source>
</reference>